<name>J3MRU1_ORYBR</name>
<feature type="compositionally biased region" description="Low complexity" evidence="6">
    <location>
        <begin position="567"/>
        <end position="604"/>
    </location>
</feature>
<feature type="region of interest" description="Disordered" evidence="6">
    <location>
        <begin position="1"/>
        <end position="87"/>
    </location>
</feature>
<dbReference type="GO" id="GO:0003677">
    <property type="term" value="F:DNA binding"/>
    <property type="evidence" value="ECO:0007669"/>
    <property type="project" value="UniProtKB-KW"/>
</dbReference>
<accession>J3MRU1</accession>
<dbReference type="eggNOG" id="KOG0205">
    <property type="taxonomic scope" value="Eukaryota"/>
</dbReference>
<dbReference type="OMA" id="VMEHHES"/>
<reference evidence="7" key="1">
    <citation type="journal article" date="2013" name="Nat. Commun.">
        <title>Whole-genome sequencing of Oryza brachyantha reveals mechanisms underlying Oryza genome evolution.</title>
        <authorList>
            <person name="Chen J."/>
            <person name="Huang Q."/>
            <person name="Gao D."/>
            <person name="Wang J."/>
            <person name="Lang Y."/>
            <person name="Liu T."/>
            <person name="Li B."/>
            <person name="Bai Z."/>
            <person name="Luis Goicoechea J."/>
            <person name="Liang C."/>
            <person name="Chen C."/>
            <person name="Zhang W."/>
            <person name="Sun S."/>
            <person name="Liao Y."/>
            <person name="Zhang X."/>
            <person name="Yang L."/>
            <person name="Song C."/>
            <person name="Wang M."/>
            <person name="Shi J."/>
            <person name="Liu G."/>
            <person name="Liu J."/>
            <person name="Zhou H."/>
            <person name="Zhou W."/>
            <person name="Yu Q."/>
            <person name="An N."/>
            <person name="Chen Y."/>
            <person name="Cai Q."/>
            <person name="Wang B."/>
            <person name="Liu B."/>
            <person name="Min J."/>
            <person name="Huang Y."/>
            <person name="Wu H."/>
            <person name="Li Z."/>
            <person name="Zhang Y."/>
            <person name="Yin Y."/>
            <person name="Song W."/>
            <person name="Jiang J."/>
            <person name="Jackson S.A."/>
            <person name="Wing R.A."/>
            <person name="Wang J."/>
            <person name="Chen M."/>
        </authorList>
    </citation>
    <scope>NUCLEOTIDE SEQUENCE [LARGE SCALE GENOMIC DNA]</scope>
    <source>
        <strain evidence="7">cv. IRGC 101232</strain>
    </source>
</reference>
<dbReference type="SUPFAM" id="SSF101936">
    <property type="entry name" value="DNA-binding pseudobarrel domain"/>
    <property type="match status" value="1"/>
</dbReference>
<evidence type="ECO:0000256" key="5">
    <source>
        <dbReference type="ARBA" id="ARBA00023242"/>
    </source>
</evidence>
<reference evidence="7" key="2">
    <citation type="submission" date="2013-04" db="UniProtKB">
        <authorList>
            <consortium name="EnsemblPlants"/>
        </authorList>
    </citation>
    <scope>IDENTIFICATION</scope>
</reference>
<dbReference type="Gene3D" id="2.40.330.10">
    <property type="entry name" value="DNA-binding pseudobarrel domain"/>
    <property type="match status" value="1"/>
</dbReference>
<dbReference type="GO" id="GO:0005634">
    <property type="term" value="C:nucleus"/>
    <property type="evidence" value="ECO:0007669"/>
    <property type="project" value="UniProtKB-SubCell"/>
</dbReference>
<evidence type="ECO:0000256" key="4">
    <source>
        <dbReference type="ARBA" id="ARBA00023163"/>
    </source>
</evidence>
<evidence type="ECO:0000256" key="2">
    <source>
        <dbReference type="ARBA" id="ARBA00023015"/>
    </source>
</evidence>
<evidence type="ECO:0000313" key="8">
    <source>
        <dbReference type="Proteomes" id="UP000006038"/>
    </source>
</evidence>
<feature type="region of interest" description="Disordered" evidence="6">
    <location>
        <begin position="262"/>
        <end position="293"/>
    </location>
</feature>
<feature type="compositionally biased region" description="Acidic residues" evidence="6">
    <location>
        <begin position="262"/>
        <end position="278"/>
    </location>
</feature>
<organism evidence="7">
    <name type="scientific">Oryza brachyantha</name>
    <name type="common">malo sina</name>
    <dbReference type="NCBI Taxonomy" id="4533"/>
    <lineage>
        <taxon>Eukaryota</taxon>
        <taxon>Viridiplantae</taxon>
        <taxon>Streptophyta</taxon>
        <taxon>Embryophyta</taxon>
        <taxon>Tracheophyta</taxon>
        <taxon>Spermatophyta</taxon>
        <taxon>Magnoliopsida</taxon>
        <taxon>Liliopsida</taxon>
        <taxon>Poales</taxon>
        <taxon>Poaceae</taxon>
        <taxon>BOP clade</taxon>
        <taxon>Oryzoideae</taxon>
        <taxon>Oryzeae</taxon>
        <taxon>Oryzinae</taxon>
        <taxon>Oryza</taxon>
    </lineage>
</organism>
<dbReference type="InterPro" id="IPR015300">
    <property type="entry name" value="DNA-bd_pseudobarrel_sf"/>
</dbReference>
<dbReference type="PANTHER" id="PTHR34397:SF15">
    <property type="entry name" value="OS08G0282100 PROTEIN"/>
    <property type="match status" value="1"/>
</dbReference>
<dbReference type="EnsemblPlants" id="OB08G18200.1">
    <property type="protein sequence ID" value="OB08G18200.1"/>
    <property type="gene ID" value="OB08G18200"/>
</dbReference>
<feature type="compositionally biased region" description="Low complexity" evidence="6">
    <location>
        <begin position="400"/>
        <end position="414"/>
    </location>
</feature>
<sequence>MSSRSADTLGNDGGASSDHRNDAVVVVPSEEAAPTEGVTAGSSSDAPTGHAYVHGRDDVASPQVGQRGGGGAPAGSTDASVEPPLDPAATDQALRRCYIRLGKMTQHFTEASTALPAAAPGPPAEKLMIDGIRAAATPRLPPRKNGDNACNDVPAAAPAALVTGVRFYSFSPELRRILENLDATEPEYVWQKVLAKSDVNLYHNRFLVSCKVNQLSNCPITHILTEEETHVVHSPTAPDDIQAVENAAMAVVPVPVEEEVTVEDDIIKNEEEEEEEEEDKKKKKKKKEEEEKKKPGLTVMMLDKSGNGYKTKCRYLESNGGYRFIEEWGKFLRTNGIGISEGQDWTRNVLVKLFAFRSQKLPGAQQCGHPNGALGLVMEHHESESRDGGNIRKKKKPRMAMSSSSEIASTSSAARVSPEPDVSVAAGGAAVAASSSASGMRPKRAAAVASSYSAEGMARKRAAAVAWSSSAAGMAPKRAAVVASPSSAACMEPMRAAAVASTSSAVGMEFKTAVAAAAASYSAMDMAPTRAAAVASSSSAAARMAHTRAAAAASSPSARSRMDHTRAAVASSSSAARMGMAPTRAAAVASSSSAGAAATAPTWSTEEEKKRESEAVEGILKLRRLFS</sequence>
<evidence type="ECO:0000256" key="1">
    <source>
        <dbReference type="ARBA" id="ARBA00004123"/>
    </source>
</evidence>
<dbReference type="AlphaFoldDB" id="J3MRU1"/>
<evidence type="ECO:0000256" key="3">
    <source>
        <dbReference type="ARBA" id="ARBA00023125"/>
    </source>
</evidence>
<keyword evidence="4" id="KW-0804">Transcription</keyword>
<feature type="region of interest" description="Disordered" evidence="6">
    <location>
        <begin position="381"/>
        <end position="416"/>
    </location>
</feature>
<keyword evidence="8" id="KW-1185">Reference proteome</keyword>
<dbReference type="Gramene" id="OB08G18200.1">
    <property type="protein sequence ID" value="OB08G18200.1"/>
    <property type="gene ID" value="OB08G18200"/>
</dbReference>
<dbReference type="PANTHER" id="PTHR34397">
    <property type="entry name" value="OS05G0237600 PROTEIN"/>
    <property type="match status" value="1"/>
</dbReference>
<keyword evidence="3" id="KW-0238">DNA-binding</keyword>
<protein>
    <submittedName>
        <fullName evidence="7">Uncharacterized protein</fullName>
    </submittedName>
</protein>
<proteinExistence type="predicted"/>
<feature type="region of interest" description="Disordered" evidence="6">
    <location>
        <begin position="551"/>
        <end position="627"/>
    </location>
</feature>
<keyword evidence="2" id="KW-0805">Transcription regulation</keyword>
<evidence type="ECO:0000256" key="6">
    <source>
        <dbReference type="SAM" id="MobiDB-lite"/>
    </source>
</evidence>
<dbReference type="Proteomes" id="UP000006038">
    <property type="component" value="Chromosome 8"/>
</dbReference>
<evidence type="ECO:0000313" key="7">
    <source>
        <dbReference type="EnsemblPlants" id="OB08G18200.1"/>
    </source>
</evidence>
<comment type="subcellular location">
    <subcellularLocation>
        <location evidence="1">Nucleus</location>
    </subcellularLocation>
</comment>
<dbReference type="HOGENOM" id="CLU_436414_0_0_1"/>
<keyword evidence="5" id="KW-0539">Nucleus</keyword>
<feature type="compositionally biased region" description="Basic and acidic residues" evidence="6">
    <location>
        <begin position="381"/>
        <end position="390"/>
    </location>
</feature>